<organism evidence="1 2">
    <name type="scientific">Parthenolecanium corni</name>
    <dbReference type="NCBI Taxonomy" id="536013"/>
    <lineage>
        <taxon>Eukaryota</taxon>
        <taxon>Metazoa</taxon>
        <taxon>Ecdysozoa</taxon>
        <taxon>Arthropoda</taxon>
        <taxon>Hexapoda</taxon>
        <taxon>Insecta</taxon>
        <taxon>Pterygota</taxon>
        <taxon>Neoptera</taxon>
        <taxon>Paraneoptera</taxon>
        <taxon>Hemiptera</taxon>
        <taxon>Sternorrhyncha</taxon>
        <taxon>Coccoidea</taxon>
        <taxon>Coccidae</taxon>
        <taxon>Parthenolecanium</taxon>
    </lineage>
</organism>
<evidence type="ECO:0000313" key="1">
    <source>
        <dbReference type="EMBL" id="KAK7584263.1"/>
    </source>
</evidence>
<evidence type="ECO:0000313" key="2">
    <source>
        <dbReference type="Proteomes" id="UP001367676"/>
    </source>
</evidence>
<dbReference type="Proteomes" id="UP001367676">
    <property type="component" value="Unassembled WGS sequence"/>
</dbReference>
<gene>
    <name evidence="1" type="ORF">V9T40_005226</name>
</gene>
<proteinExistence type="predicted"/>
<reference evidence="1 2" key="1">
    <citation type="submission" date="2024-03" db="EMBL/GenBank/DDBJ databases">
        <title>Adaptation during the transition from Ophiocordyceps entomopathogen to insect associate is accompanied by gene loss and intensified selection.</title>
        <authorList>
            <person name="Ward C.M."/>
            <person name="Onetto C.A."/>
            <person name="Borneman A.R."/>
        </authorList>
    </citation>
    <scope>NUCLEOTIDE SEQUENCE [LARGE SCALE GENOMIC DNA]</scope>
    <source>
        <strain evidence="1">AWRI1</strain>
        <tissue evidence="1">Single Adult Female</tissue>
    </source>
</reference>
<sequence>MIRATTRASQNSTSCLSKICSVCGDVNVMNLYTIIEGSLYCQFCSMKSNIEEQREGARRGQKRCADNMLLASNKKYKPINVGETVMVQVPSFDRGPLDSKNVVGKVLCISSQGLYQIGTSAGILNRWLPRNSISLSPLKMTADIPNTTMLLRAVSSKQSQFGGQGVKKCSCKTKCMTARSICRKSNMLCNSRCPSSTTCHNK</sequence>
<accession>A0AAN9TDF6</accession>
<dbReference type="AlphaFoldDB" id="A0AAN9TDF6"/>
<dbReference type="EMBL" id="JBBCAQ010000032">
    <property type="protein sequence ID" value="KAK7584263.1"/>
    <property type="molecule type" value="Genomic_DNA"/>
</dbReference>
<protein>
    <submittedName>
        <fullName evidence="1">Uncharacterized protein</fullName>
    </submittedName>
</protein>
<comment type="caution">
    <text evidence="1">The sequence shown here is derived from an EMBL/GenBank/DDBJ whole genome shotgun (WGS) entry which is preliminary data.</text>
</comment>
<keyword evidence="2" id="KW-1185">Reference proteome</keyword>
<name>A0AAN9TDF6_9HEMI</name>